<comment type="caution">
    <text evidence="7">The sequence shown here is derived from an EMBL/GenBank/DDBJ whole genome shotgun (WGS) entry which is preliminary data.</text>
</comment>
<dbReference type="FunFam" id="3.30.230.40:FF:000001">
    <property type="entry name" value="Imidazoleglycerol-phosphate dehydratase HisB"/>
    <property type="match status" value="1"/>
</dbReference>
<evidence type="ECO:0000313" key="8">
    <source>
        <dbReference type="Proteomes" id="UP000245934"/>
    </source>
</evidence>
<dbReference type="EC" id="4.2.1.19" evidence="6"/>
<evidence type="ECO:0000256" key="3">
    <source>
        <dbReference type="ARBA" id="ARBA00022605"/>
    </source>
</evidence>
<dbReference type="InterPro" id="IPR038494">
    <property type="entry name" value="IGPD_sf"/>
</dbReference>
<proteinExistence type="inferred from homology"/>
<dbReference type="GeneID" id="97610796"/>
<evidence type="ECO:0000313" key="7">
    <source>
        <dbReference type="EMBL" id="PWR75281.1"/>
    </source>
</evidence>
<comment type="similarity">
    <text evidence="6">Belongs to the imidazoleglycerol-phosphate dehydratase family.</text>
</comment>
<dbReference type="GO" id="GO:0004424">
    <property type="term" value="F:imidazoleglycerol-phosphate dehydratase activity"/>
    <property type="evidence" value="ECO:0007669"/>
    <property type="project" value="UniProtKB-UniRule"/>
</dbReference>
<dbReference type="Proteomes" id="UP000245934">
    <property type="component" value="Unassembled WGS sequence"/>
</dbReference>
<dbReference type="EMBL" id="QGMZ01000011">
    <property type="protein sequence ID" value="PWR75281.1"/>
    <property type="molecule type" value="Genomic_DNA"/>
</dbReference>
<sequence length="193" mass="21215">MRIGEIARKTKETDIFVNFILDGEGKSVIDTGLPFFDHMIDSFSRHGRFNLTLKAKGDLLVGPHHTVEDIGIVLGQAFLQALGDGKGIERFANISVPMDEAKAEVIVDVGGRSYLVFDGSFSGPVEGILEPWLVRHFFESFIQNAKITAHMQVSGNSDHHKCEALFKAFGRALRYAIIITDNNASIPSTKGIL</sequence>
<dbReference type="HAMAP" id="MF_00076">
    <property type="entry name" value="HisB"/>
    <property type="match status" value="1"/>
</dbReference>
<keyword evidence="3 6" id="KW-0028">Amino-acid biosynthesis</keyword>
<protein>
    <recommendedName>
        <fullName evidence="2 6">Imidazoleglycerol-phosphate dehydratase</fullName>
        <shortName evidence="6">IGPD</shortName>
        <ecNumber evidence="6">4.2.1.19</ecNumber>
    </recommendedName>
</protein>
<comment type="subcellular location">
    <subcellularLocation>
        <location evidence="6">Cytoplasm</location>
    </subcellularLocation>
</comment>
<dbReference type="NCBIfam" id="NF002114">
    <property type="entry name" value="PRK00951.2-4"/>
    <property type="match status" value="1"/>
</dbReference>
<dbReference type="InterPro" id="IPR020568">
    <property type="entry name" value="Ribosomal_Su5_D2-typ_SF"/>
</dbReference>
<dbReference type="NCBIfam" id="NF002111">
    <property type="entry name" value="PRK00951.2-1"/>
    <property type="match status" value="1"/>
</dbReference>
<dbReference type="FunFam" id="3.30.230.40:FF:000003">
    <property type="entry name" value="Imidazoleglycerol-phosphate dehydratase HisB"/>
    <property type="match status" value="1"/>
</dbReference>
<dbReference type="PANTHER" id="PTHR23133:SF2">
    <property type="entry name" value="IMIDAZOLEGLYCEROL-PHOSPHATE DEHYDRATASE"/>
    <property type="match status" value="1"/>
</dbReference>
<dbReference type="GO" id="GO:0005737">
    <property type="term" value="C:cytoplasm"/>
    <property type="evidence" value="ECO:0007669"/>
    <property type="project" value="UniProtKB-SubCell"/>
</dbReference>
<evidence type="ECO:0000256" key="1">
    <source>
        <dbReference type="ARBA" id="ARBA00005047"/>
    </source>
</evidence>
<dbReference type="RefSeq" id="WP_109940142.1">
    <property type="nucleotide sequence ID" value="NZ_CP176366.1"/>
</dbReference>
<name>A0A2V2NI50_9EURY</name>
<evidence type="ECO:0000256" key="5">
    <source>
        <dbReference type="ARBA" id="ARBA00023239"/>
    </source>
</evidence>
<organism evidence="7 8">
    <name type="scientific">Methanospirillum stamsii</name>
    <dbReference type="NCBI Taxonomy" id="1277351"/>
    <lineage>
        <taxon>Archaea</taxon>
        <taxon>Methanobacteriati</taxon>
        <taxon>Methanobacteriota</taxon>
        <taxon>Stenosarchaea group</taxon>
        <taxon>Methanomicrobia</taxon>
        <taxon>Methanomicrobiales</taxon>
        <taxon>Methanospirillaceae</taxon>
        <taxon>Methanospirillum</taxon>
    </lineage>
</organism>
<dbReference type="AlphaFoldDB" id="A0A2V2NI50"/>
<keyword evidence="4 6" id="KW-0368">Histidine biosynthesis</keyword>
<dbReference type="UniPathway" id="UPA00031">
    <property type="reaction ID" value="UER00011"/>
</dbReference>
<dbReference type="GO" id="GO:0000105">
    <property type="term" value="P:L-histidine biosynthetic process"/>
    <property type="evidence" value="ECO:0007669"/>
    <property type="project" value="UniProtKB-UniRule"/>
</dbReference>
<comment type="catalytic activity">
    <reaction evidence="6">
        <text>D-erythro-1-(imidazol-4-yl)glycerol 3-phosphate = 3-(imidazol-4-yl)-2-oxopropyl phosphate + H2O</text>
        <dbReference type="Rhea" id="RHEA:11040"/>
        <dbReference type="ChEBI" id="CHEBI:15377"/>
        <dbReference type="ChEBI" id="CHEBI:57766"/>
        <dbReference type="ChEBI" id="CHEBI:58278"/>
        <dbReference type="EC" id="4.2.1.19"/>
    </reaction>
</comment>
<dbReference type="InterPro" id="IPR000807">
    <property type="entry name" value="ImidazoleglycerolP_deHydtase"/>
</dbReference>
<keyword evidence="6" id="KW-0963">Cytoplasm</keyword>
<dbReference type="OrthoDB" id="103579at2157"/>
<evidence type="ECO:0000256" key="2">
    <source>
        <dbReference type="ARBA" id="ARBA00016664"/>
    </source>
</evidence>
<reference evidence="7 8" key="1">
    <citation type="submission" date="2018-05" db="EMBL/GenBank/DDBJ databases">
        <title>Draft genome of Methanospirillum stamsii Pt1.</title>
        <authorList>
            <person name="Dueholm M.S."/>
            <person name="Nielsen P.H."/>
            <person name="Bakmann L.F."/>
            <person name="Otzen D.E."/>
        </authorList>
    </citation>
    <scope>NUCLEOTIDE SEQUENCE [LARGE SCALE GENOMIC DNA]</scope>
    <source>
        <strain evidence="7 8">Pt1</strain>
    </source>
</reference>
<keyword evidence="8" id="KW-1185">Reference proteome</keyword>
<dbReference type="Gene3D" id="3.30.230.40">
    <property type="entry name" value="Imidazole glycerol phosphate dehydratase, domain 1"/>
    <property type="match status" value="2"/>
</dbReference>
<dbReference type="PANTHER" id="PTHR23133">
    <property type="entry name" value="IMIDAZOLEGLYCEROL-PHOSPHATE DEHYDRATASE HIS7"/>
    <property type="match status" value="1"/>
</dbReference>
<dbReference type="CDD" id="cd07914">
    <property type="entry name" value="IGPD"/>
    <property type="match status" value="1"/>
</dbReference>
<accession>A0A2V2NI50</accession>
<gene>
    <name evidence="6" type="primary">hisB</name>
    <name evidence="7" type="ORF">DLD82_05720</name>
</gene>
<comment type="pathway">
    <text evidence="1 6">Amino-acid biosynthesis; L-histidine biosynthesis; L-histidine from 5-phospho-alpha-D-ribose 1-diphosphate: step 6/9.</text>
</comment>
<evidence type="ECO:0000256" key="6">
    <source>
        <dbReference type="HAMAP-Rule" id="MF_00076"/>
    </source>
</evidence>
<keyword evidence="5 6" id="KW-0456">Lyase</keyword>
<dbReference type="Pfam" id="PF00475">
    <property type="entry name" value="IGPD"/>
    <property type="match status" value="1"/>
</dbReference>
<dbReference type="SUPFAM" id="SSF54211">
    <property type="entry name" value="Ribosomal protein S5 domain 2-like"/>
    <property type="match status" value="2"/>
</dbReference>
<evidence type="ECO:0000256" key="4">
    <source>
        <dbReference type="ARBA" id="ARBA00023102"/>
    </source>
</evidence>